<dbReference type="InterPro" id="IPR022893">
    <property type="entry name" value="Shikimate_DH_fam"/>
</dbReference>
<dbReference type="SUPFAM" id="SSF52540">
    <property type="entry name" value="P-loop containing nucleoside triphosphate hydrolases"/>
    <property type="match status" value="1"/>
</dbReference>
<dbReference type="InterPro" id="IPR031322">
    <property type="entry name" value="Shikimate/glucono_kinase"/>
</dbReference>
<dbReference type="InterPro" id="IPR046346">
    <property type="entry name" value="Aminoacid_DH-like_N_sf"/>
</dbReference>
<feature type="binding site" evidence="3">
    <location>
        <begin position="291"/>
        <end position="296"/>
    </location>
    <ligand>
        <name>ATP</name>
        <dbReference type="ChEBI" id="CHEBI:30616"/>
    </ligand>
</feature>
<dbReference type="Gene3D" id="3.40.50.300">
    <property type="entry name" value="P-loop containing nucleotide triphosphate hydrolases"/>
    <property type="match status" value="1"/>
</dbReference>
<keyword evidence="3 6" id="KW-0418">Kinase</keyword>
<dbReference type="InterPro" id="IPR000623">
    <property type="entry name" value="Shikimate_kinase/TSH1"/>
</dbReference>
<comment type="subunit">
    <text evidence="3">Monomer.</text>
</comment>
<dbReference type="Proteomes" id="UP001194273">
    <property type="component" value="Unassembled WGS sequence"/>
</dbReference>
<dbReference type="PRINTS" id="PR01100">
    <property type="entry name" value="SHIKIMTKNASE"/>
</dbReference>
<dbReference type="InterPro" id="IPR027417">
    <property type="entry name" value="P-loop_NTPase"/>
</dbReference>
<dbReference type="RefSeq" id="WP_193530379.1">
    <property type="nucleotide sequence ID" value="NZ_JADCJZ010000003.1"/>
</dbReference>
<feature type="region of interest" description="Disordered" evidence="4">
    <location>
        <begin position="1"/>
        <end position="24"/>
    </location>
</feature>
<keyword evidence="3" id="KW-0547">Nucleotide-binding</keyword>
<dbReference type="InterPro" id="IPR036291">
    <property type="entry name" value="NAD(P)-bd_dom_sf"/>
</dbReference>
<accession>A0ABR9QUN2</accession>
<evidence type="ECO:0000313" key="7">
    <source>
        <dbReference type="Proteomes" id="UP001194273"/>
    </source>
</evidence>
<comment type="similarity">
    <text evidence="3">Belongs to the shikimate kinase family.</text>
</comment>
<evidence type="ECO:0000313" key="6">
    <source>
        <dbReference type="EMBL" id="MBE5024747.1"/>
    </source>
</evidence>
<dbReference type="InterPro" id="IPR013708">
    <property type="entry name" value="Shikimate_DH-bd_N"/>
</dbReference>
<dbReference type="PANTHER" id="PTHR21089:SF1">
    <property type="entry name" value="BIFUNCTIONAL 3-DEHYDROQUINATE DEHYDRATASE_SHIKIMATE DEHYDROGENASE, CHLOROPLASTIC"/>
    <property type="match status" value="1"/>
</dbReference>
<protein>
    <recommendedName>
        <fullName evidence="3">Shikimate kinase</fullName>
        <shortName evidence="3">SK</shortName>
        <ecNumber evidence="3">2.7.1.71</ecNumber>
    </recommendedName>
</protein>
<gene>
    <name evidence="3" type="primary">aroK</name>
    <name evidence="6" type="ORF">INF26_07795</name>
</gene>
<comment type="pathway">
    <text evidence="1">Metabolic intermediate biosynthesis; chorismate biosynthesis; chorismate from D-erythrose 4-phosphate and phosphoenolpyruvate: step 4/7.</text>
</comment>
<dbReference type="Gene3D" id="3.40.50.720">
    <property type="entry name" value="NAD(P)-binding Rossmann-like Domain"/>
    <property type="match status" value="1"/>
</dbReference>
<keyword evidence="3" id="KW-0479">Metal-binding</keyword>
<dbReference type="EC" id="2.7.1.71" evidence="3"/>
<feature type="domain" description="Shikimate dehydrogenase substrate binding N-terminal" evidence="5">
    <location>
        <begin position="23"/>
        <end position="97"/>
    </location>
</feature>
<comment type="function">
    <text evidence="3">Catalyzes the specific phosphorylation of the 3-hydroxyl group of shikimic acid using ATP as a cosubstrate.</text>
</comment>
<evidence type="ECO:0000256" key="2">
    <source>
        <dbReference type="ARBA" id="ARBA00023141"/>
    </source>
</evidence>
<comment type="pathway">
    <text evidence="3">Metabolic intermediate biosynthesis; chorismate biosynthesis; chorismate from D-erythrose 4-phosphate and phosphoenolpyruvate: step 5/7.</text>
</comment>
<dbReference type="SUPFAM" id="SSF53223">
    <property type="entry name" value="Aminoacid dehydrogenase-like, N-terminal domain"/>
    <property type="match status" value="1"/>
</dbReference>
<dbReference type="CDD" id="cd00464">
    <property type="entry name" value="SK"/>
    <property type="match status" value="1"/>
</dbReference>
<dbReference type="HAMAP" id="MF_00109">
    <property type="entry name" value="Shikimate_kinase"/>
    <property type="match status" value="1"/>
</dbReference>
<keyword evidence="3" id="KW-0963">Cytoplasm</keyword>
<name>A0ABR9QUN2_9ACTN</name>
<evidence type="ECO:0000256" key="4">
    <source>
        <dbReference type="SAM" id="MobiDB-lite"/>
    </source>
</evidence>
<evidence type="ECO:0000259" key="5">
    <source>
        <dbReference type="Pfam" id="PF08501"/>
    </source>
</evidence>
<feature type="binding site" evidence="3">
    <location>
        <position position="313"/>
    </location>
    <ligand>
        <name>substrate</name>
    </ligand>
</feature>
<dbReference type="EMBL" id="JADCJZ010000003">
    <property type="protein sequence ID" value="MBE5024747.1"/>
    <property type="molecule type" value="Genomic_DNA"/>
</dbReference>
<comment type="subcellular location">
    <subcellularLocation>
        <location evidence="3">Cytoplasm</location>
    </subcellularLocation>
</comment>
<dbReference type="Gene3D" id="3.40.50.10860">
    <property type="entry name" value="Leucine Dehydrogenase, chain A, domain 1"/>
    <property type="match status" value="1"/>
</dbReference>
<keyword evidence="2 3" id="KW-0057">Aromatic amino acid biosynthesis</keyword>
<comment type="catalytic activity">
    <reaction evidence="3">
        <text>shikimate + ATP = 3-phosphoshikimate + ADP + H(+)</text>
        <dbReference type="Rhea" id="RHEA:13121"/>
        <dbReference type="ChEBI" id="CHEBI:15378"/>
        <dbReference type="ChEBI" id="CHEBI:30616"/>
        <dbReference type="ChEBI" id="CHEBI:36208"/>
        <dbReference type="ChEBI" id="CHEBI:145989"/>
        <dbReference type="ChEBI" id="CHEBI:456216"/>
        <dbReference type="EC" id="2.7.1.71"/>
    </reaction>
</comment>
<dbReference type="SUPFAM" id="SSF51735">
    <property type="entry name" value="NAD(P)-binding Rossmann-fold domains"/>
    <property type="match status" value="1"/>
</dbReference>
<keyword evidence="7" id="KW-1185">Reference proteome</keyword>
<dbReference type="Pfam" id="PF01202">
    <property type="entry name" value="SKI"/>
    <property type="match status" value="1"/>
</dbReference>
<feature type="binding site" evidence="3">
    <location>
        <position position="392"/>
    </location>
    <ligand>
        <name>ATP</name>
        <dbReference type="ChEBI" id="CHEBI:30616"/>
    </ligand>
</feature>
<evidence type="ECO:0000256" key="1">
    <source>
        <dbReference type="ARBA" id="ARBA00004871"/>
    </source>
</evidence>
<keyword evidence="3" id="KW-0067">ATP-binding</keyword>
<feature type="binding site" evidence="3">
    <location>
        <position position="407"/>
    </location>
    <ligand>
        <name>substrate</name>
    </ligand>
</feature>
<comment type="caution">
    <text evidence="3">Lacks conserved residue(s) required for the propagation of feature annotation.</text>
</comment>
<comment type="caution">
    <text evidence="6">The sequence shown here is derived from an EMBL/GenBank/DDBJ whole genome shotgun (WGS) entry which is preliminary data.</text>
</comment>
<dbReference type="PANTHER" id="PTHR21089">
    <property type="entry name" value="SHIKIMATE DEHYDROGENASE"/>
    <property type="match status" value="1"/>
</dbReference>
<comment type="cofactor">
    <cofactor evidence="3">
        <name>Mg(2+)</name>
        <dbReference type="ChEBI" id="CHEBI:18420"/>
    </cofactor>
    <text evidence="3">Binds 1 Mg(2+) ion per subunit.</text>
</comment>
<keyword evidence="3" id="KW-0808">Transferase</keyword>
<sequence>MDDEKGRTVETTGERPTSVPYGLVGHPLGHSWSPQIHERLGSEPYALHDLGPDEVEAFLRGGAWQGLNVTIPYKRLAAEVADVRSPAVVRLGAANTLVRDGDGRIVAENTDVLGFSWMLDRFCRTRLGGSPHELLGGRKVLVLGSGGAAAAVRDALEHVVGAQAATISRGGPETYDSLAERHSDAALLVNTTPVGMYPACPASPVPVETLSALTSLLGVLDVIYNPLRTGLCLAAERLGLPAESGLAMLVAQALYASELFQGRELDDALVDAVERDLLARTRNVVLVGMPGVGKSSCGRELARLLGRPFVDLDDAVTIESGRTPAQIISEDGEAAFRDVETRVAGTYGSRAGLVIACGGGIVTRAENHDLLRQNGTVVQLERPLGDLSVEGRPVSRARGLEQLAAERMPLYRSWADLVLPCTGSAAGDARAIAERLALG</sequence>
<organism evidence="6 7">
    <name type="scientific">Thermophilibacter gallinarum</name>
    <dbReference type="NCBI Taxonomy" id="2779357"/>
    <lineage>
        <taxon>Bacteria</taxon>
        <taxon>Bacillati</taxon>
        <taxon>Actinomycetota</taxon>
        <taxon>Coriobacteriia</taxon>
        <taxon>Coriobacteriales</taxon>
        <taxon>Atopobiaceae</taxon>
        <taxon>Thermophilibacter</taxon>
    </lineage>
</organism>
<keyword evidence="3" id="KW-0460">Magnesium</keyword>
<feature type="binding site" evidence="3">
    <location>
        <position position="359"/>
    </location>
    <ligand>
        <name>substrate</name>
    </ligand>
</feature>
<proteinExistence type="inferred from homology"/>
<feature type="binding site" evidence="3">
    <location>
        <position position="337"/>
    </location>
    <ligand>
        <name>substrate</name>
    </ligand>
</feature>
<dbReference type="GO" id="GO:0016301">
    <property type="term" value="F:kinase activity"/>
    <property type="evidence" value="ECO:0007669"/>
    <property type="project" value="UniProtKB-KW"/>
</dbReference>
<dbReference type="Pfam" id="PF08501">
    <property type="entry name" value="Shikimate_dh_N"/>
    <property type="match status" value="1"/>
</dbReference>
<keyword evidence="3" id="KW-0028">Amino-acid biosynthesis</keyword>
<reference evidence="6 7" key="1">
    <citation type="submission" date="2020-10" db="EMBL/GenBank/DDBJ databases">
        <title>ChiBAC.</title>
        <authorList>
            <person name="Zenner C."/>
            <person name="Hitch T.C.A."/>
            <person name="Clavel T."/>
        </authorList>
    </citation>
    <scope>NUCLEOTIDE SEQUENCE [LARGE SCALE GENOMIC DNA]</scope>
    <source>
        <strain evidence="6 7">DSM 107455</strain>
    </source>
</reference>
<evidence type="ECO:0000256" key="3">
    <source>
        <dbReference type="HAMAP-Rule" id="MF_00109"/>
    </source>
</evidence>
<feature type="binding site" evidence="3">
    <location>
        <position position="295"/>
    </location>
    <ligand>
        <name>Mg(2+)</name>
        <dbReference type="ChEBI" id="CHEBI:18420"/>
    </ligand>
</feature>